<proteinExistence type="predicted"/>
<evidence type="ECO:0000313" key="1">
    <source>
        <dbReference type="EMBL" id="URE42939.1"/>
    </source>
</evidence>
<organism evidence="1 2">
    <name type="scientific">Musa troglodytarum</name>
    <name type="common">fe'i banana</name>
    <dbReference type="NCBI Taxonomy" id="320322"/>
    <lineage>
        <taxon>Eukaryota</taxon>
        <taxon>Viridiplantae</taxon>
        <taxon>Streptophyta</taxon>
        <taxon>Embryophyta</taxon>
        <taxon>Tracheophyta</taxon>
        <taxon>Spermatophyta</taxon>
        <taxon>Magnoliopsida</taxon>
        <taxon>Liliopsida</taxon>
        <taxon>Zingiberales</taxon>
        <taxon>Musaceae</taxon>
        <taxon>Musa</taxon>
    </lineage>
</organism>
<evidence type="ECO:0000313" key="2">
    <source>
        <dbReference type="Proteomes" id="UP001055439"/>
    </source>
</evidence>
<gene>
    <name evidence="1" type="ORF">MUK42_05585</name>
</gene>
<name>A0A9E7I6M8_9LILI</name>
<reference evidence="1" key="1">
    <citation type="submission" date="2022-05" db="EMBL/GenBank/DDBJ databases">
        <title>The Musa troglodytarum L. genome provides insights into the mechanism of non-climacteric behaviour and enrichment of carotenoids.</title>
        <authorList>
            <person name="Wang J."/>
        </authorList>
    </citation>
    <scope>NUCLEOTIDE SEQUENCE</scope>
    <source>
        <tissue evidence="1">Leaf</tissue>
    </source>
</reference>
<dbReference type="EMBL" id="CP097511">
    <property type="protein sequence ID" value="URE42939.1"/>
    <property type="molecule type" value="Genomic_DNA"/>
</dbReference>
<accession>A0A9E7I6M8</accession>
<keyword evidence="2" id="KW-1185">Reference proteome</keyword>
<dbReference type="AlphaFoldDB" id="A0A9E7I6M8"/>
<protein>
    <submittedName>
        <fullName evidence="1">Uncharacterized protein</fullName>
    </submittedName>
</protein>
<sequence>MTVTEGFCWVSPVSELVPGQCCFHVLAILTNIPNCDLAHPFLVDCQELQEPEWKGKEERPAGLT</sequence>
<dbReference type="Proteomes" id="UP001055439">
    <property type="component" value="Chromosome 9"/>
</dbReference>